<protein>
    <submittedName>
        <fullName evidence="1">Uncharacterized protein</fullName>
    </submittedName>
</protein>
<gene>
    <name evidence="1" type="ORF">LLW17_17685</name>
</gene>
<organism evidence="1 2">
    <name type="scientific">Leeuwenhoekiella parthenopeia</name>
    <dbReference type="NCBI Taxonomy" id="2890320"/>
    <lineage>
        <taxon>Bacteria</taxon>
        <taxon>Pseudomonadati</taxon>
        <taxon>Bacteroidota</taxon>
        <taxon>Flavobacteriia</taxon>
        <taxon>Flavobacteriales</taxon>
        <taxon>Flavobacteriaceae</taxon>
        <taxon>Leeuwenhoekiella</taxon>
    </lineage>
</organism>
<reference evidence="1 2" key="1">
    <citation type="submission" date="2021-11" db="EMBL/GenBank/DDBJ databases">
        <title>Seasonal and diel survey of microbial diversity of the Tyrrhenian coast.</title>
        <authorList>
            <person name="Gattoni G."/>
            <person name="Corral P."/>
        </authorList>
    </citation>
    <scope>NUCLEOTIDE SEQUENCE [LARGE SCALE GENOMIC DNA]</scope>
    <source>
        <strain evidence="1 2">Mr9</strain>
    </source>
</reference>
<dbReference type="Proteomes" id="UP001197770">
    <property type="component" value="Unassembled WGS sequence"/>
</dbReference>
<dbReference type="EMBL" id="JAJGMW010000033">
    <property type="protein sequence ID" value="MCC4214560.1"/>
    <property type="molecule type" value="Genomic_DNA"/>
</dbReference>
<keyword evidence="2" id="KW-1185">Reference proteome</keyword>
<evidence type="ECO:0000313" key="1">
    <source>
        <dbReference type="EMBL" id="MCC4214560.1"/>
    </source>
</evidence>
<accession>A0ABS8GX24</accession>
<dbReference type="RefSeq" id="WP_228231619.1">
    <property type="nucleotide sequence ID" value="NZ_JAJGMW010000033.1"/>
</dbReference>
<sequence length="106" mass="12038">MIFKSKNIQLLLSIFLVLAVFAFKVADLHKYVHDKDDLNNHHCELCLLSQKQKNQTDFYLPQAYDGVQSPVVVITRIQKTFFYTTIQTIPVLTGKSLNKAPPSASV</sequence>
<proteinExistence type="predicted"/>
<evidence type="ECO:0000313" key="2">
    <source>
        <dbReference type="Proteomes" id="UP001197770"/>
    </source>
</evidence>
<comment type="caution">
    <text evidence="1">The sequence shown here is derived from an EMBL/GenBank/DDBJ whole genome shotgun (WGS) entry which is preliminary data.</text>
</comment>
<name>A0ABS8GX24_9FLAO</name>